<organism evidence="1 2">
    <name type="scientific">Pseudonocardia oroxyli</name>
    <dbReference type="NCBI Taxonomy" id="366584"/>
    <lineage>
        <taxon>Bacteria</taxon>
        <taxon>Bacillati</taxon>
        <taxon>Actinomycetota</taxon>
        <taxon>Actinomycetes</taxon>
        <taxon>Pseudonocardiales</taxon>
        <taxon>Pseudonocardiaceae</taxon>
        <taxon>Pseudonocardia</taxon>
    </lineage>
</organism>
<dbReference type="PANTHER" id="PTHR39456:SF1">
    <property type="entry name" value="METAL-DEPENDENT HYDROLASE"/>
    <property type="match status" value="1"/>
</dbReference>
<evidence type="ECO:0000313" key="2">
    <source>
        <dbReference type="Proteomes" id="UP000198967"/>
    </source>
</evidence>
<accession>A0A1G7TQG9</accession>
<dbReference type="EMBL" id="FNBE01000011">
    <property type="protein sequence ID" value="SDG37583.1"/>
    <property type="molecule type" value="Genomic_DNA"/>
</dbReference>
<gene>
    <name evidence="1" type="ORF">SAMN05216377_111106</name>
</gene>
<dbReference type="STRING" id="366584.SAMN05216377_111106"/>
<protein>
    <recommendedName>
        <fullName evidence="3">Metal-dependent hydrolase</fullName>
    </recommendedName>
</protein>
<dbReference type="PANTHER" id="PTHR39456">
    <property type="entry name" value="METAL-DEPENDENT HYDROLASE"/>
    <property type="match status" value="1"/>
</dbReference>
<dbReference type="InterPro" id="IPR016516">
    <property type="entry name" value="UCP07580"/>
</dbReference>
<name>A0A1G7TQG9_PSEOR</name>
<sequence length="273" mass="31694">MQVRYPTFDFSHTEPHWNTNKELSQFINAGNIIPTYIEPFLIKVMRKARAELDPVADAELIADIDTFNKQEAQHMKVHREMLTLVRDNGYEGMVPIEKAYEADYERFLKEKPLNWLLAYCEGFEAFGSTAAEKWVDGHIEDRIEGADPEIVKMFRWHLAEEFEHRTVAHRVYQRLGSQGGPVRAYLRRLRGLYDAATHMTGYSVKLCDFLISVDQQNMTPEEKAASDERLKQAKKLRAAPSMKNLVRILMPWYDPAHTTPPRRYESALVEYAA</sequence>
<evidence type="ECO:0008006" key="3">
    <source>
        <dbReference type="Google" id="ProtNLM"/>
    </source>
</evidence>
<dbReference type="Pfam" id="PF10118">
    <property type="entry name" value="Metal_hydrol"/>
    <property type="match status" value="1"/>
</dbReference>
<proteinExistence type="predicted"/>
<dbReference type="Proteomes" id="UP000198967">
    <property type="component" value="Unassembled WGS sequence"/>
</dbReference>
<dbReference type="RefSeq" id="WP_093086007.1">
    <property type="nucleotide sequence ID" value="NZ_FNBE01000011.1"/>
</dbReference>
<keyword evidence="2" id="KW-1185">Reference proteome</keyword>
<evidence type="ECO:0000313" key="1">
    <source>
        <dbReference type="EMBL" id="SDG37583.1"/>
    </source>
</evidence>
<dbReference type="OrthoDB" id="4760165at2"/>
<reference evidence="1 2" key="1">
    <citation type="submission" date="2016-10" db="EMBL/GenBank/DDBJ databases">
        <authorList>
            <person name="de Groot N.N."/>
        </authorList>
    </citation>
    <scope>NUCLEOTIDE SEQUENCE [LARGE SCALE GENOMIC DNA]</scope>
    <source>
        <strain evidence="1 2">CGMCC 4.3143</strain>
    </source>
</reference>
<dbReference type="AlphaFoldDB" id="A0A1G7TQG9"/>